<dbReference type="PRINTS" id="PR00344">
    <property type="entry name" value="BCTRLSENSOR"/>
</dbReference>
<evidence type="ECO:0000256" key="7">
    <source>
        <dbReference type="ARBA" id="ARBA00023012"/>
    </source>
</evidence>
<dbReference type="SUPFAM" id="SSF47384">
    <property type="entry name" value="Homodimeric domain of signal transducing histidine kinase"/>
    <property type="match status" value="1"/>
</dbReference>
<evidence type="ECO:0000256" key="2">
    <source>
        <dbReference type="ARBA" id="ARBA00004370"/>
    </source>
</evidence>
<dbReference type="InterPro" id="IPR004358">
    <property type="entry name" value="Sig_transdc_His_kin-like_C"/>
</dbReference>
<dbReference type="AlphaFoldDB" id="A0A9D1DDR1"/>
<evidence type="ECO:0000313" key="9">
    <source>
        <dbReference type="EMBL" id="HIR41624.1"/>
    </source>
</evidence>
<reference evidence="9" key="2">
    <citation type="journal article" date="2021" name="PeerJ">
        <title>Extensive microbial diversity within the chicken gut microbiome revealed by metagenomics and culture.</title>
        <authorList>
            <person name="Gilroy R."/>
            <person name="Ravi A."/>
            <person name="Getino M."/>
            <person name="Pursley I."/>
            <person name="Horton D.L."/>
            <person name="Alikhan N.F."/>
            <person name="Baker D."/>
            <person name="Gharbi K."/>
            <person name="Hall N."/>
            <person name="Watson M."/>
            <person name="Adriaenssens E.M."/>
            <person name="Foster-Nyarko E."/>
            <person name="Jarju S."/>
            <person name="Secka A."/>
            <person name="Antonio M."/>
            <person name="Oren A."/>
            <person name="Chaudhuri R.R."/>
            <person name="La Ragione R."/>
            <person name="Hildebrand F."/>
            <person name="Pallen M.J."/>
        </authorList>
    </citation>
    <scope>NUCLEOTIDE SEQUENCE</scope>
    <source>
        <strain evidence="9">CHK184-25365</strain>
    </source>
</reference>
<keyword evidence="7" id="KW-0902">Two-component regulatory system</keyword>
<comment type="subcellular location">
    <subcellularLocation>
        <location evidence="2">Membrane</location>
    </subcellularLocation>
</comment>
<dbReference type="PANTHER" id="PTHR45453:SF1">
    <property type="entry name" value="PHOSPHATE REGULON SENSOR PROTEIN PHOR"/>
    <property type="match status" value="1"/>
</dbReference>
<dbReference type="InterPro" id="IPR036890">
    <property type="entry name" value="HATPase_C_sf"/>
</dbReference>
<reference evidence="9" key="1">
    <citation type="submission" date="2020-10" db="EMBL/GenBank/DDBJ databases">
        <authorList>
            <person name="Gilroy R."/>
        </authorList>
    </citation>
    <scope>NUCLEOTIDE SEQUENCE</scope>
    <source>
        <strain evidence="9">CHK184-25365</strain>
    </source>
</reference>
<accession>A0A9D1DDR1</accession>
<evidence type="ECO:0000313" key="10">
    <source>
        <dbReference type="Proteomes" id="UP000886749"/>
    </source>
</evidence>
<evidence type="ECO:0000256" key="1">
    <source>
        <dbReference type="ARBA" id="ARBA00000085"/>
    </source>
</evidence>
<dbReference type="Pfam" id="PF02518">
    <property type="entry name" value="HATPase_c"/>
    <property type="match status" value="1"/>
</dbReference>
<comment type="catalytic activity">
    <reaction evidence="1">
        <text>ATP + protein L-histidine = ADP + protein N-phospho-L-histidine.</text>
        <dbReference type="EC" id="2.7.13.3"/>
    </reaction>
</comment>
<dbReference type="EMBL" id="DVGY01000167">
    <property type="protein sequence ID" value="HIR41624.1"/>
    <property type="molecule type" value="Genomic_DNA"/>
</dbReference>
<dbReference type="Proteomes" id="UP000886749">
    <property type="component" value="Unassembled WGS sequence"/>
</dbReference>
<dbReference type="InterPro" id="IPR050351">
    <property type="entry name" value="BphY/WalK/GraS-like"/>
</dbReference>
<comment type="caution">
    <text evidence="9">The sequence shown here is derived from an EMBL/GenBank/DDBJ whole genome shotgun (WGS) entry which is preliminary data.</text>
</comment>
<dbReference type="InterPro" id="IPR003661">
    <property type="entry name" value="HisK_dim/P_dom"/>
</dbReference>
<name>A0A9D1DDR1_9FIRM</name>
<dbReference type="GO" id="GO:0004721">
    <property type="term" value="F:phosphoprotein phosphatase activity"/>
    <property type="evidence" value="ECO:0007669"/>
    <property type="project" value="TreeGrafter"/>
</dbReference>
<dbReference type="Gene3D" id="1.10.287.130">
    <property type="match status" value="1"/>
</dbReference>
<dbReference type="Gene3D" id="3.30.565.10">
    <property type="entry name" value="Histidine kinase-like ATPase, C-terminal domain"/>
    <property type="match status" value="1"/>
</dbReference>
<dbReference type="EC" id="2.7.13.3" evidence="3"/>
<proteinExistence type="predicted"/>
<protein>
    <recommendedName>
        <fullName evidence="3">histidine kinase</fullName>
        <ecNumber evidence="3">2.7.13.3</ecNumber>
    </recommendedName>
</protein>
<dbReference type="GO" id="GO:0005886">
    <property type="term" value="C:plasma membrane"/>
    <property type="evidence" value="ECO:0007669"/>
    <property type="project" value="TreeGrafter"/>
</dbReference>
<dbReference type="InterPro" id="IPR036097">
    <property type="entry name" value="HisK_dim/P_sf"/>
</dbReference>
<dbReference type="GO" id="GO:0000155">
    <property type="term" value="F:phosphorelay sensor kinase activity"/>
    <property type="evidence" value="ECO:0007669"/>
    <property type="project" value="InterPro"/>
</dbReference>
<dbReference type="Pfam" id="PF00512">
    <property type="entry name" value="HisKA"/>
    <property type="match status" value="1"/>
</dbReference>
<evidence type="ECO:0000256" key="4">
    <source>
        <dbReference type="ARBA" id="ARBA00022553"/>
    </source>
</evidence>
<dbReference type="SMART" id="SM00387">
    <property type="entry name" value="HATPase_c"/>
    <property type="match status" value="1"/>
</dbReference>
<keyword evidence="6 9" id="KW-0418">Kinase</keyword>
<dbReference type="SMART" id="SM00388">
    <property type="entry name" value="HisKA"/>
    <property type="match status" value="1"/>
</dbReference>
<dbReference type="CDD" id="cd00082">
    <property type="entry name" value="HisKA"/>
    <property type="match status" value="1"/>
</dbReference>
<gene>
    <name evidence="9" type="ORF">IAB36_07345</name>
</gene>
<dbReference type="PANTHER" id="PTHR45453">
    <property type="entry name" value="PHOSPHATE REGULON SENSOR PROTEIN PHOR"/>
    <property type="match status" value="1"/>
</dbReference>
<keyword evidence="5" id="KW-0808">Transferase</keyword>
<keyword evidence="4" id="KW-0597">Phosphoprotein</keyword>
<dbReference type="InterPro" id="IPR005467">
    <property type="entry name" value="His_kinase_dom"/>
</dbReference>
<dbReference type="PROSITE" id="PS50109">
    <property type="entry name" value="HIS_KIN"/>
    <property type="match status" value="1"/>
</dbReference>
<evidence type="ECO:0000256" key="6">
    <source>
        <dbReference type="ARBA" id="ARBA00022777"/>
    </source>
</evidence>
<evidence type="ECO:0000256" key="3">
    <source>
        <dbReference type="ARBA" id="ARBA00012438"/>
    </source>
</evidence>
<feature type="domain" description="Histidine kinase" evidence="8">
    <location>
        <begin position="91"/>
        <end position="297"/>
    </location>
</feature>
<evidence type="ECO:0000259" key="8">
    <source>
        <dbReference type="PROSITE" id="PS50109"/>
    </source>
</evidence>
<dbReference type="InterPro" id="IPR003594">
    <property type="entry name" value="HATPase_dom"/>
</dbReference>
<dbReference type="SUPFAM" id="SSF55874">
    <property type="entry name" value="ATPase domain of HSP90 chaperone/DNA topoisomerase II/histidine kinase"/>
    <property type="match status" value="1"/>
</dbReference>
<dbReference type="GO" id="GO:0016036">
    <property type="term" value="P:cellular response to phosphate starvation"/>
    <property type="evidence" value="ECO:0007669"/>
    <property type="project" value="TreeGrafter"/>
</dbReference>
<sequence length="297" mass="33303">MLYLGLACLLLAGMTAFLLGKLMLLYRGLKALQDGVELCLSQDTNTLLRVPSRDKRLCRFANALNQQLTQLRRQRQRYQQGDVELKEAVTNLSHDLRTPLTAIFGYLELLRRQHLAPPSSQYLEQIENRCQAMKQLLEELFRYSVILSGQQQPQRKPVSLNGMLEESLAAYYAAFTSRGIAPTVSLPSTPVQTLGDPKWLARIFNNILSNILKYSDGNFQVTLTSAGTITFSNPASRLSAVEVQRLFDRFFTVETGRTSTGLGLSIAKVLTQRMGGNISADYREGWLSIQLQFPPAP</sequence>
<evidence type="ECO:0000256" key="5">
    <source>
        <dbReference type="ARBA" id="ARBA00022679"/>
    </source>
</evidence>
<organism evidence="9 10">
    <name type="scientific">Candidatus Egerieicola pullicola</name>
    <dbReference type="NCBI Taxonomy" id="2840775"/>
    <lineage>
        <taxon>Bacteria</taxon>
        <taxon>Bacillati</taxon>
        <taxon>Bacillota</taxon>
        <taxon>Clostridia</taxon>
        <taxon>Eubacteriales</taxon>
        <taxon>Oscillospiraceae</taxon>
        <taxon>Oscillospiraceae incertae sedis</taxon>
        <taxon>Candidatus Egerieicola</taxon>
    </lineage>
</organism>